<dbReference type="EMBL" id="JACASE010000003">
    <property type="protein sequence ID" value="KAF6484146.1"/>
    <property type="molecule type" value="Genomic_DNA"/>
</dbReference>
<proteinExistence type="predicted"/>
<sequence>MFCFFLKEEDNFFFPSRLLGLSLEEFLNFVKKKKELQLYRNEIRHIFTAFDRHYRGYLTLEDFQKAFKQVAPKLPERIILEVFSILKMRLHCLLTCIVSDEKSAVIFTFSLLYLMCFPLLWGNSLCILLFYFILFFKISFPQKDWL</sequence>
<evidence type="ECO:0000259" key="2">
    <source>
        <dbReference type="PROSITE" id="PS50222"/>
    </source>
</evidence>
<dbReference type="Proteomes" id="UP000593571">
    <property type="component" value="Unassembled WGS sequence"/>
</dbReference>
<reference evidence="3 4" key="1">
    <citation type="journal article" date="2020" name="Nature">
        <title>Six reference-quality genomes reveal evolution of bat adaptations.</title>
        <authorList>
            <person name="Jebb D."/>
            <person name="Huang Z."/>
            <person name="Pippel M."/>
            <person name="Hughes G.M."/>
            <person name="Lavrichenko K."/>
            <person name="Devanna P."/>
            <person name="Winkler S."/>
            <person name="Jermiin L.S."/>
            <person name="Skirmuntt E.C."/>
            <person name="Katzourakis A."/>
            <person name="Burkitt-Gray L."/>
            <person name="Ray D.A."/>
            <person name="Sullivan K.A.M."/>
            <person name="Roscito J.G."/>
            <person name="Kirilenko B.M."/>
            <person name="Davalos L.M."/>
            <person name="Corthals A.P."/>
            <person name="Power M.L."/>
            <person name="Jones G."/>
            <person name="Ransome R.D."/>
            <person name="Dechmann D.K.N."/>
            <person name="Locatelli A.G."/>
            <person name="Puechmaille S.J."/>
            <person name="Fedrigo O."/>
            <person name="Jarvis E.D."/>
            <person name="Hiller M."/>
            <person name="Vernes S.C."/>
            <person name="Myers E.W."/>
            <person name="Teeling E.C."/>
        </authorList>
    </citation>
    <scope>NUCLEOTIDE SEQUENCE [LARGE SCALE GENOMIC DNA]</scope>
    <source>
        <strain evidence="3">MRouAeg1</strain>
        <tissue evidence="3">Muscle</tissue>
    </source>
</reference>
<accession>A0A7J8IHP5</accession>
<dbReference type="Gene3D" id="1.10.238.10">
    <property type="entry name" value="EF-hand"/>
    <property type="match status" value="1"/>
</dbReference>
<evidence type="ECO:0000313" key="3">
    <source>
        <dbReference type="EMBL" id="KAF6484146.1"/>
    </source>
</evidence>
<protein>
    <submittedName>
        <fullName evidence="3">EF-hand calcium binding domain 11</fullName>
    </submittedName>
</protein>
<organism evidence="3 4">
    <name type="scientific">Rousettus aegyptiacus</name>
    <name type="common">Egyptian fruit bat</name>
    <name type="synonym">Pteropus aegyptiacus</name>
    <dbReference type="NCBI Taxonomy" id="9407"/>
    <lineage>
        <taxon>Eukaryota</taxon>
        <taxon>Metazoa</taxon>
        <taxon>Chordata</taxon>
        <taxon>Craniata</taxon>
        <taxon>Vertebrata</taxon>
        <taxon>Euteleostomi</taxon>
        <taxon>Mammalia</taxon>
        <taxon>Eutheria</taxon>
        <taxon>Laurasiatheria</taxon>
        <taxon>Chiroptera</taxon>
        <taxon>Yinpterochiroptera</taxon>
        <taxon>Pteropodoidea</taxon>
        <taxon>Pteropodidae</taxon>
        <taxon>Rousettinae</taxon>
        <taxon>Rousettus</taxon>
    </lineage>
</organism>
<evidence type="ECO:0000313" key="4">
    <source>
        <dbReference type="Proteomes" id="UP000593571"/>
    </source>
</evidence>
<gene>
    <name evidence="3" type="ORF">HJG63_004298</name>
</gene>
<comment type="caution">
    <text evidence="3">The sequence shown here is derived from an EMBL/GenBank/DDBJ whole genome shotgun (WGS) entry which is preliminary data.</text>
</comment>
<feature type="domain" description="EF-hand" evidence="2">
    <location>
        <begin position="38"/>
        <end position="73"/>
    </location>
</feature>
<feature type="transmembrane region" description="Helical" evidence="1">
    <location>
        <begin position="111"/>
        <end position="136"/>
    </location>
</feature>
<evidence type="ECO:0000256" key="1">
    <source>
        <dbReference type="SAM" id="Phobius"/>
    </source>
</evidence>
<keyword evidence="1" id="KW-1133">Transmembrane helix</keyword>
<dbReference type="AlphaFoldDB" id="A0A7J8IHP5"/>
<keyword evidence="1" id="KW-0472">Membrane</keyword>
<dbReference type="PROSITE" id="PS50222">
    <property type="entry name" value="EF_HAND_2"/>
    <property type="match status" value="1"/>
</dbReference>
<keyword evidence="4" id="KW-1185">Reference proteome</keyword>
<name>A0A7J8IHP5_ROUAE</name>
<keyword evidence="1" id="KW-0812">Transmembrane</keyword>
<dbReference type="SUPFAM" id="SSF47473">
    <property type="entry name" value="EF-hand"/>
    <property type="match status" value="1"/>
</dbReference>
<dbReference type="InterPro" id="IPR002048">
    <property type="entry name" value="EF_hand_dom"/>
</dbReference>
<dbReference type="InterPro" id="IPR011992">
    <property type="entry name" value="EF-hand-dom_pair"/>
</dbReference>
<dbReference type="GO" id="GO:0005509">
    <property type="term" value="F:calcium ion binding"/>
    <property type="evidence" value="ECO:0007669"/>
    <property type="project" value="InterPro"/>
</dbReference>